<evidence type="ECO:0000256" key="18">
    <source>
        <dbReference type="ARBA" id="ARBA00031890"/>
    </source>
</evidence>
<dbReference type="PRINTS" id="PR00078">
    <property type="entry name" value="G3PDHDRGNASE"/>
</dbReference>
<evidence type="ECO:0000256" key="6">
    <source>
        <dbReference type="ARBA" id="ARBA00013119"/>
    </source>
</evidence>
<dbReference type="GO" id="GO:0005634">
    <property type="term" value="C:nucleus"/>
    <property type="evidence" value="ECO:0007669"/>
    <property type="project" value="UniProtKB-SubCell"/>
</dbReference>
<proteinExistence type="inferred from homology"/>
<dbReference type="PANTHER" id="PTHR10836:SF111">
    <property type="entry name" value="GLYCERALDEHYDE-3-PHOSPHATE DEHYDROGENASE"/>
    <property type="match status" value="1"/>
</dbReference>
<evidence type="ECO:0000313" key="24">
    <source>
        <dbReference type="Proteomes" id="UP000386466"/>
    </source>
</evidence>
<keyword evidence="12" id="KW-0810">Translation regulation</keyword>
<keyword evidence="15" id="KW-0324">Glycolysis</keyword>
<name>A0A485NAH6_LYNPA</name>
<evidence type="ECO:0000313" key="23">
    <source>
        <dbReference type="EMBL" id="VFV28876.1"/>
    </source>
</evidence>
<evidence type="ECO:0000256" key="19">
    <source>
        <dbReference type="ARBA" id="ARBA00046997"/>
    </source>
</evidence>
<evidence type="ECO:0000256" key="14">
    <source>
        <dbReference type="ARBA" id="ARBA00023027"/>
    </source>
</evidence>
<evidence type="ECO:0000256" key="9">
    <source>
        <dbReference type="ARBA" id="ARBA00022679"/>
    </source>
</evidence>
<comment type="subunit">
    <text evidence="19">Homotetramer. Interacts with TPPP; the interaction is direct. Interacts (when S-nitrosylated) with SIAH1; leading to nuclear translocation. Interacts with RILPL1/GOSPEL, leading to prevent the interaction between GAPDH and SIAH1 and prevent nuclear translocation. Interacts with CHP1; the interaction increases the binding of CHP1 with microtubules. Associates with microtubules. Interacts with EIF1AD, USP25, PRKCI and WARS1. Interacts with phosphorylated RPL13A; inhibited by oxidatively-modified low-densitity lipoprotein (LDL(ox)). Component of the GAIT complex. Interacts with FKBP6; leading to inhibit GAPDH catalytic activity. Interacts with TRAF2, promoting TRAF2 ubiquitination. Interacts with TRAF3, promoting TRAF3 ubiquitination.</text>
</comment>
<dbReference type="InterPro" id="IPR020831">
    <property type="entry name" value="GlycerAld/Erythrose_P_DH"/>
</dbReference>
<evidence type="ECO:0000256" key="17">
    <source>
        <dbReference type="ARBA" id="ARBA00023242"/>
    </source>
</evidence>
<keyword evidence="11" id="KW-0702">S-nitrosylation</keyword>
<dbReference type="AlphaFoldDB" id="A0A485NAH6"/>
<dbReference type="GO" id="GO:0005856">
    <property type="term" value="C:cytoskeleton"/>
    <property type="evidence" value="ECO:0007669"/>
    <property type="project" value="UniProtKB-SubCell"/>
</dbReference>
<comment type="catalytic activity">
    <reaction evidence="21">
        <text>S-nitroso-L-cysteinyl-[GAPDH] + L-cysteinyl-[protein] = L-cysteinyl-[GAPDH] + S-nitroso-L-cysteinyl-[protein]</text>
        <dbReference type="Rhea" id="RHEA:66684"/>
        <dbReference type="Rhea" id="RHEA-COMP:10131"/>
        <dbReference type="Rhea" id="RHEA-COMP:17089"/>
        <dbReference type="Rhea" id="RHEA-COMP:17090"/>
        <dbReference type="Rhea" id="RHEA-COMP:17091"/>
        <dbReference type="ChEBI" id="CHEBI:29950"/>
        <dbReference type="ChEBI" id="CHEBI:149494"/>
    </reaction>
    <physiologicalReaction direction="left-to-right" evidence="21">
        <dbReference type="Rhea" id="RHEA:66685"/>
    </physiologicalReaction>
</comment>
<evidence type="ECO:0000256" key="4">
    <source>
        <dbReference type="ARBA" id="ARBA00004869"/>
    </source>
</evidence>
<dbReference type="GO" id="GO:0006915">
    <property type="term" value="P:apoptotic process"/>
    <property type="evidence" value="ECO:0007669"/>
    <property type="project" value="UniProtKB-KW"/>
</dbReference>
<dbReference type="InterPro" id="IPR036291">
    <property type="entry name" value="NAD(P)-bd_dom_sf"/>
</dbReference>
<keyword evidence="8" id="KW-0963">Cytoplasm</keyword>
<evidence type="ECO:0000256" key="13">
    <source>
        <dbReference type="ARBA" id="ARBA00023002"/>
    </source>
</evidence>
<keyword evidence="13" id="KW-0560">Oxidoreductase</keyword>
<dbReference type="SUPFAM" id="SSF51735">
    <property type="entry name" value="NAD(P)-binding Rossmann-fold domains"/>
    <property type="match status" value="1"/>
</dbReference>
<evidence type="ECO:0000256" key="8">
    <source>
        <dbReference type="ARBA" id="ARBA00022490"/>
    </source>
</evidence>
<dbReference type="Gene3D" id="3.40.50.720">
    <property type="entry name" value="NAD(P)-binding Rossmann-like Domain"/>
    <property type="match status" value="1"/>
</dbReference>
<dbReference type="GO" id="GO:0006417">
    <property type="term" value="P:regulation of translation"/>
    <property type="evidence" value="ECO:0007669"/>
    <property type="project" value="UniProtKB-KW"/>
</dbReference>
<dbReference type="EMBL" id="CAAGRJ010012027">
    <property type="protein sequence ID" value="VFV28876.1"/>
    <property type="molecule type" value="Genomic_DNA"/>
</dbReference>
<evidence type="ECO:0000256" key="12">
    <source>
        <dbReference type="ARBA" id="ARBA00022845"/>
    </source>
</evidence>
<evidence type="ECO:0000256" key="3">
    <source>
        <dbReference type="ARBA" id="ARBA00004514"/>
    </source>
</evidence>
<accession>A0A485NAH6</accession>
<feature type="domain" description="Glyceraldehyde 3-phosphate dehydrogenase catalytic" evidence="22">
    <location>
        <begin position="30"/>
        <end position="65"/>
    </location>
</feature>
<dbReference type="InterPro" id="IPR020830">
    <property type="entry name" value="GlycerAld_3-P_DH_AS"/>
</dbReference>
<keyword evidence="24" id="KW-1185">Reference proteome</keyword>
<keyword evidence="14" id="KW-0520">NAD</keyword>
<keyword evidence="16" id="KW-0206">Cytoskeleton</keyword>
<evidence type="ECO:0000256" key="5">
    <source>
        <dbReference type="ARBA" id="ARBA00007406"/>
    </source>
</evidence>
<evidence type="ECO:0000256" key="16">
    <source>
        <dbReference type="ARBA" id="ARBA00023212"/>
    </source>
</evidence>
<dbReference type="GO" id="GO:0005829">
    <property type="term" value="C:cytosol"/>
    <property type="evidence" value="ECO:0007669"/>
    <property type="project" value="UniProtKB-SubCell"/>
</dbReference>
<evidence type="ECO:0000256" key="1">
    <source>
        <dbReference type="ARBA" id="ARBA00004123"/>
    </source>
</evidence>
<gene>
    <name evidence="23" type="ORF">LYPA_23C022026</name>
</gene>
<evidence type="ECO:0000256" key="15">
    <source>
        <dbReference type="ARBA" id="ARBA00023152"/>
    </source>
</evidence>
<comment type="subcellular location">
    <subcellularLocation>
        <location evidence="2">Cytoplasm</location>
        <location evidence="2">Cytoskeleton</location>
    </subcellularLocation>
    <subcellularLocation>
        <location evidence="3">Cytoplasm</location>
        <location evidence="3">Cytosol</location>
    </subcellularLocation>
    <subcellularLocation>
        <location evidence="1">Nucleus</location>
    </subcellularLocation>
</comment>
<evidence type="ECO:0000256" key="21">
    <source>
        <dbReference type="ARBA" id="ARBA00048005"/>
    </source>
</evidence>
<dbReference type="Gene3D" id="3.30.360.10">
    <property type="entry name" value="Dihydrodipicolinate Reductase, domain 2"/>
    <property type="match status" value="1"/>
</dbReference>
<keyword evidence="9" id="KW-0808">Transferase</keyword>
<comment type="catalytic activity">
    <reaction evidence="20">
        <text>D-glyceraldehyde 3-phosphate + phosphate + NAD(+) = (2R)-3-phospho-glyceroyl phosphate + NADH + H(+)</text>
        <dbReference type="Rhea" id="RHEA:10300"/>
        <dbReference type="ChEBI" id="CHEBI:15378"/>
        <dbReference type="ChEBI" id="CHEBI:43474"/>
        <dbReference type="ChEBI" id="CHEBI:57540"/>
        <dbReference type="ChEBI" id="CHEBI:57604"/>
        <dbReference type="ChEBI" id="CHEBI:57945"/>
        <dbReference type="ChEBI" id="CHEBI:59776"/>
        <dbReference type="EC" id="1.2.1.12"/>
    </reaction>
</comment>
<dbReference type="Proteomes" id="UP000386466">
    <property type="component" value="Unassembled WGS sequence"/>
</dbReference>
<dbReference type="GO" id="GO:0006096">
    <property type="term" value="P:glycolytic process"/>
    <property type="evidence" value="ECO:0007669"/>
    <property type="project" value="UniProtKB-KW"/>
</dbReference>
<comment type="pathway">
    <text evidence="4">Carbohydrate degradation; glycolysis; pyruvate from D-glyceraldehyde 3-phosphate: step 1/5.</text>
</comment>
<dbReference type="EC" id="1.2.1.12" evidence="6"/>
<dbReference type="GO" id="GO:0004365">
    <property type="term" value="F:glyceraldehyde-3-phosphate dehydrogenase (NAD+) (phosphorylating) activity"/>
    <property type="evidence" value="ECO:0007669"/>
    <property type="project" value="UniProtKB-EC"/>
</dbReference>
<comment type="similarity">
    <text evidence="5">Belongs to the glyceraldehyde-3-phosphate dehydrogenase family.</text>
</comment>
<keyword evidence="10" id="KW-0053">Apoptosis</keyword>
<organism evidence="23 24">
    <name type="scientific">Lynx pardinus</name>
    <name type="common">Iberian lynx</name>
    <name type="synonym">Felis pardina</name>
    <dbReference type="NCBI Taxonomy" id="191816"/>
    <lineage>
        <taxon>Eukaryota</taxon>
        <taxon>Metazoa</taxon>
        <taxon>Chordata</taxon>
        <taxon>Craniata</taxon>
        <taxon>Vertebrata</taxon>
        <taxon>Euteleostomi</taxon>
        <taxon>Mammalia</taxon>
        <taxon>Eutheria</taxon>
        <taxon>Laurasiatheria</taxon>
        <taxon>Carnivora</taxon>
        <taxon>Feliformia</taxon>
        <taxon>Felidae</taxon>
        <taxon>Felinae</taxon>
        <taxon>Lynx</taxon>
    </lineage>
</organism>
<keyword evidence="17" id="KW-0539">Nucleus</keyword>
<protein>
    <recommendedName>
        <fullName evidence="7">Glyceraldehyde-3-phosphate dehydrogenase</fullName>
        <ecNumber evidence="6">1.2.1.12</ecNumber>
    </recommendedName>
    <alternativeName>
        <fullName evidence="18">Peptidyl-cysteine S-nitrosylase GAPDH</fullName>
    </alternativeName>
</protein>
<sequence>MLVMGVSHEKYDNSLKIVSNASCTTNCLDPQAKVIHGNSGTVEGLMTTVHAISATQKTVNGPSGKLWCDD</sequence>
<evidence type="ECO:0000256" key="20">
    <source>
        <dbReference type="ARBA" id="ARBA00047698"/>
    </source>
</evidence>
<evidence type="ECO:0000256" key="7">
    <source>
        <dbReference type="ARBA" id="ARBA00021022"/>
    </source>
</evidence>
<dbReference type="SUPFAM" id="SSF55347">
    <property type="entry name" value="Glyceraldehyde-3-phosphate dehydrogenase-like, C-terminal domain"/>
    <property type="match status" value="1"/>
</dbReference>
<reference evidence="23 24" key="1">
    <citation type="submission" date="2019-01" db="EMBL/GenBank/DDBJ databases">
        <authorList>
            <person name="Alioto T."/>
            <person name="Alioto T."/>
        </authorList>
    </citation>
    <scope>NUCLEOTIDE SEQUENCE [LARGE SCALE GENOMIC DNA]</scope>
</reference>
<dbReference type="PROSITE" id="PS00071">
    <property type="entry name" value="GAPDH"/>
    <property type="match status" value="1"/>
</dbReference>
<dbReference type="GO" id="GO:0016740">
    <property type="term" value="F:transferase activity"/>
    <property type="evidence" value="ECO:0007669"/>
    <property type="project" value="UniProtKB-KW"/>
</dbReference>
<dbReference type="PANTHER" id="PTHR10836">
    <property type="entry name" value="GLYCERALDEHYDE 3-PHOSPHATE DEHYDROGENASE"/>
    <property type="match status" value="1"/>
</dbReference>
<evidence type="ECO:0000256" key="2">
    <source>
        <dbReference type="ARBA" id="ARBA00004245"/>
    </source>
</evidence>
<evidence type="ECO:0000256" key="10">
    <source>
        <dbReference type="ARBA" id="ARBA00022703"/>
    </source>
</evidence>
<evidence type="ECO:0000259" key="22">
    <source>
        <dbReference type="Pfam" id="PF02800"/>
    </source>
</evidence>
<dbReference type="Pfam" id="PF02800">
    <property type="entry name" value="Gp_dh_C"/>
    <property type="match status" value="1"/>
</dbReference>
<dbReference type="InterPro" id="IPR020829">
    <property type="entry name" value="GlycerAld_3-P_DH_cat"/>
</dbReference>
<evidence type="ECO:0000256" key="11">
    <source>
        <dbReference type="ARBA" id="ARBA00022799"/>
    </source>
</evidence>